<dbReference type="CDD" id="cd02440">
    <property type="entry name" value="AdoMet_MTases"/>
    <property type="match status" value="1"/>
</dbReference>
<accession>A0A6I6CWL2</accession>
<dbReference type="Pfam" id="PF02353">
    <property type="entry name" value="CMAS"/>
    <property type="match status" value="1"/>
</dbReference>
<dbReference type="InterPro" id="IPR050723">
    <property type="entry name" value="CFA/CMAS"/>
</dbReference>
<name>A0A6I6CWL2_9GAMM</name>
<dbReference type="AlphaFoldDB" id="A0A6I6CWL2"/>
<keyword evidence="5" id="KW-0443">Lipid metabolism</keyword>
<dbReference type="Proteomes" id="UP000427716">
    <property type="component" value="Chromosome"/>
</dbReference>
<dbReference type="SUPFAM" id="SSF53335">
    <property type="entry name" value="S-adenosyl-L-methionine-dependent methyltransferases"/>
    <property type="match status" value="1"/>
</dbReference>
<evidence type="ECO:0000256" key="3">
    <source>
        <dbReference type="ARBA" id="ARBA00022679"/>
    </source>
</evidence>
<evidence type="ECO:0000256" key="4">
    <source>
        <dbReference type="ARBA" id="ARBA00022691"/>
    </source>
</evidence>
<dbReference type="GO" id="GO:0008825">
    <property type="term" value="F:cyclopropane-fatty-acyl-phospholipid synthase activity"/>
    <property type="evidence" value="ECO:0007669"/>
    <property type="project" value="UniProtKB-EC"/>
</dbReference>
<evidence type="ECO:0000256" key="2">
    <source>
        <dbReference type="ARBA" id="ARBA00022603"/>
    </source>
</evidence>
<dbReference type="EMBL" id="CP046415">
    <property type="protein sequence ID" value="QGT78776.1"/>
    <property type="molecule type" value="Genomic_DNA"/>
</dbReference>
<dbReference type="PANTHER" id="PTHR43667:SF1">
    <property type="entry name" value="CYCLOPROPANE-FATTY-ACYL-PHOSPHOLIPID SYNTHASE"/>
    <property type="match status" value="1"/>
</dbReference>
<feature type="active site" evidence="6">
    <location>
        <position position="358"/>
    </location>
</feature>
<comment type="similarity">
    <text evidence="1">Belongs to the CFA/CMAS family.</text>
</comment>
<dbReference type="PANTHER" id="PTHR43667">
    <property type="entry name" value="CYCLOPROPANE-FATTY-ACYL-PHOSPHOLIPID SYNTHASE"/>
    <property type="match status" value="1"/>
</dbReference>
<dbReference type="KEGG" id="ghl:GM160_07605"/>
<dbReference type="GO" id="GO:0032259">
    <property type="term" value="P:methylation"/>
    <property type="evidence" value="ECO:0007669"/>
    <property type="project" value="UniProtKB-KW"/>
</dbReference>
<dbReference type="EC" id="2.1.1.79" evidence="7"/>
<keyword evidence="8" id="KW-1185">Reference proteome</keyword>
<evidence type="ECO:0000313" key="7">
    <source>
        <dbReference type="EMBL" id="QGT78776.1"/>
    </source>
</evidence>
<evidence type="ECO:0000256" key="5">
    <source>
        <dbReference type="ARBA" id="ARBA00023098"/>
    </source>
</evidence>
<evidence type="ECO:0000256" key="1">
    <source>
        <dbReference type="ARBA" id="ARBA00010815"/>
    </source>
</evidence>
<dbReference type="PIRSF" id="PIRSF003085">
    <property type="entry name" value="CMAS"/>
    <property type="match status" value="1"/>
</dbReference>
<dbReference type="InterPro" id="IPR003333">
    <property type="entry name" value="CMAS"/>
</dbReference>
<keyword evidence="3 7" id="KW-0808">Transferase</keyword>
<protein>
    <submittedName>
        <fullName evidence="7">Cyclopropane fatty acyl phospholipid synthase</fullName>
        <ecNumber evidence="7">2.1.1.79</ecNumber>
    </submittedName>
</protein>
<dbReference type="GO" id="GO:0008610">
    <property type="term" value="P:lipid biosynthetic process"/>
    <property type="evidence" value="ECO:0007669"/>
    <property type="project" value="InterPro"/>
</dbReference>
<keyword evidence="2 7" id="KW-0489">Methyltransferase</keyword>
<evidence type="ECO:0000313" key="8">
    <source>
        <dbReference type="Proteomes" id="UP000427716"/>
    </source>
</evidence>
<dbReference type="Gene3D" id="3.40.50.150">
    <property type="entry name" value="Vaccinia Virus protein VP39"/>
    <property type="match status" value="1"/>
</dbReference>
<dbReference type="NCBIfam" id="NF008686">
    <property type="entry name" value="PRK11705.1"/>
    <property type="match status" value="1"/>
</dbReference>
<sequence>MSRRMTMEAEAADDHVIDPGSRFAQLLARADIHVGGERPWDIRIRDPRAVDRILGWGNLGLGEAFMAGWVDIDRVDEFVERVLRAELAREVGRSPRLWLPALKARLLNCQTRSRCWEVGERHYDLGNDFYRDMLDPRMTYTCGFWGDGAQTLAEAQEHKLDMICRKLDLQPGQRVLDIGCGWGSFMIYAAEHYGVECVGLTVSKEQTALGRELAGDLPVEFRLMDYRDIDEPFDHVVSVGMFEHVGRHNYDEYMQVARRCLKPDGLFLLHTIGTNREGSPPDPWISKYIFPNGELPAMQQVIDACEGRFVVEDMHNFGADYDRTLMAWYENFERAWPRWRERYGESFGRMWTYYLQSCAGGFRARQIQLWQFVLSPTGARGGYRRPV</sequence>
<dbReference type="InterPro" id="IPR029063">
    <property type="entry name" value="SAM-dependent_MTases_sf"/>
</dbReference>
<keyword evidence="4" id="KW-0949">S-adenosyl-L-methionine</keyword>
<gene>
    <name evidence="7" type="ORF">GM160_07605</name>
</gene>
<evidence type="ECO:0000256" key="6">
    <source>
        <dbReference type="PIRSR" id="PIRSR003085-1"/>
    </source>
</evidence>
<organism evidence="7 8">
    <name type="scientific">Guyparkeria halophila</name>
    <dbReference type="NCBI Taxonomy" id="47960"/>
    <lineage>
        <taxon>Bacteria</taxon>
        <taxon>Pseudomonadati</taxon>
        <taxon>Pseudomonadota</taxon>
        <taxon>Gammaproteobacteria</taxon>
        <taxon>Chromatiales</taxon>
        <taxon>Thioalkalibacteraceae</taxon>
        <taxon>Guyparkeria</taxon>
    </lineage>
</organism>
<proteinExistence type="inferred from homology"/>
<reference evidence="7 8" key="1">
    <citation type="submission" date="2019-11" db="EMBL/GenBank/DDBJ databases">
        <authorList>
            <person name="Zhang J."/>
            <person name="Sun C."/>
        </authorList>
    </citation>
    <scope>NUCLEOTIDE SEQUENCE [LARGE SCALE GENOMIC DNA]</scope>
    <source>
        <strain evidence="8">sp2</strain>
    </source>
</reference>